<evidence type="ECO:0000259" key="3">
    <source>
        <dbReference type="Pfam" id="PF23357"/>
    </source>
</evidence>
<accession>A0A2N5Y5C8</accession>
<feature type="transmembrane region" description="Helical" evidence="1">
    <location>
        <begin position="256"/>
        <end position="272"/>
    </location>
</feature>
<feature type="transmembrane region" description="Helical" evidence="1">
    <location>
        <begin position="17"/>
        <end position="39"/>
    </location>
</feature>
<dbReference type="Pfam" id="PF09822">
    <property type="entry name" value="ABC_transp_aux"/>
    <property type="match status" value="1"/>
</dbReference>
<dbReference type="Pfam" id="PF23357">
    <property type="entry name" value="DUF7088"/>
    <property type="match status" value="2"/>
</dbReference>
<evidence type="ECO:0000256" key="1">
    <source>
        <dbReference type="SAM" id="Phobius"/>
    </source>
</evidence>
<dbReference type="RefSeq" id="WP_101520269.1">
    <property type="nucleotide sequence ID" value="NZ_PKLZ01000002.1"/>
</dbReference>
<organism evidence="4 5">
    <name type="scientific">Kineobactrum sediminis</name>
    <dbReference type="NCBI Taxonomy" id="1905677"/>
    <lineage>
        <taxon>Bacteria</taxon>
        <taxon>Pseudomonadati</taxon>
        <taxon>Pseudomonadota</taxon>
        <taxon>Gammaproteobacteria</taxon>
        <taxon>Cellvibrionales</taxon>
        <taxon>Halieaceae</taxon>
        <taxon>Kineobactrum</taxon>
    </lineage>
</organism>
<reference evidence="5" key="1">
    <citation type="submission" date="2017-11" db="EMBL/GenBank/DDBJ databases">
        <title>The draft genome sequence of Chromatocurvus sp. F02.</title>
        <authorList>
            <person name="Du Z.-J."/>
            <person name="Chang Y.-Q."/>
        </authorList>
    </citation>
    <scope>NUCLEOTIDE SEQUENCE [LARGE SCALE GENOMIC DNA]</scope>
    <source>
        <strain evidence="5">F02</strain>
    </source>
</reference>
<dbReference type="GO" id="GO:0005886">
    <property type="term" value="C:plasma membrane"/>
    <property type="evidence" value="ECO:0007669"/>
    <property type="project" value="UniProtKB-SubCell"/>
</dbReference>
<dbReference type="GO" id="GO:0140359">
    <property type="term" value="F:ABC-type transporter activity"/>
    <property type="evidence" value="ECO:0007669"/>
    <property type="project" value="InterPro"/>
</dbReference>
<dbReference type="EMBL" id="PKLZ01000002">
    <property type="protein sequence ID" value="PLW83588.1"/>
    <property type="molecule type" value="Genomic_DNA"/>
</dbReference>
<keyword evidence="1" id="KW-0472">Membrane</keyword>
<dbReference type="OrthoDB" id="9794512at2"/>
<feature type="transmembrane region" description="Helical" evidence="1">
    <location>
        <begin position="912"/>
        <end position="931"/>
    </location>
</feature>
<feature type="transmembrane region" description="Helical" evidence="1">
    <location>
        <begin position="105"/>
        <end position="128"/>
    </location>
</feature>
<keyword evidence="1" id="KW-0812">Transmembrane</keyword>
<name>A0A2N5Y5C8_9GAMM</name>
<feature type="domain" description="ABC-type uncharacterised transport system" evidence="2">
    <location>
        <begin position="593"/>
        <end position="860"/>
    </location>
</feature>
<dbReference type="Proteomes" id="UP000234845">
    <property type="component" value="Unassembled WGS sequence"/>
</dbReference>
<evidence type="ECO:0000259" key="2">
    <source>
        <dbReference type="Pfam" id="PF09822"/>
    </source>
</evidence>
<dbReference type="AlphaFoldDB" id="A0A2N5Y5C8"/>
<keyword evidence="5" id="KW-1185">Reference proteome</keyword>
<dbReference type="InterPro" id="IPR019196">
    <property type="entry name" value="ABC_transp_unknown"/>
</dbReference>
<dbReference type="InterPro" id="IPR055396">
    <property type="entry name" value="DUF7088"/>
</dbReference>
<feature type="domain" description="DUF7088" evidence="3">
    <location>
        <begin position="440"/>
        <end position="513"/>
    </location>
</feature>
<protein>
    <submittedName>
        <fullName evidence="4">ABC transporter permease</fullName>
    </submittedName>
</protein>
<feature type="transmembrane region" description="Helical" evidence="1">
    <location>
        <begin position="163"/>
        <end position="181"/>
    </location>
</feature>
<feature type="transmembrane region" description="Helical" evidence="1">
    <location>
        <begin position="59"/>
        <end position="76"/>
    </location>
</feature>
<proteinExistence type="predicted"/>
<comment type="caution">
    <text evidence="4">The sequence shown here is derived from an EMBL/GenBank/DDBJ whole genome shotgun (WGS) entry which is preliminary data.</text>
</comment>
<keyword evidence="1" id="KW-1133">Transmembrane helix</keyword>
<feature type="transmembrane region" description="Helical" evidence="1">
    <location>
        <begin position="219"/>
        <end position="235"/>
    </location>
</feature>
<dbReference type="Pfam" id="PF12679">
    <property type="entry name" value="ABC2_membrane_2"/>
    <property type="match status" value="1"/>
</dbReference>
<evidence type="ECO:0000313" key="5">
    <source>
        <dbReference type="Proteomes" id="UP000234845"/>
    </source>
</evidence>
<feature type="transmembrane region" description="Helical" evidence="1">
    <location>
        <begin position="134"/>
        <end position="156"/>
    </location>
</feature>
<feature type="domain" description="DUF7088" evidence="3">
    <location>
        <begin position="285"/>
        <end position="388"/>
    </location>
</feature>
<sequence>MSTLSVSRRVSRKEMRLFFSSPVAWLFLTVFTAVTLFIFFWVESWFARNIADLRPLFEWMPLLLIFLSAALTMRMWSEERRSGTLEHVLTQPAGLWRFVLGKFRACFSLLLLALLATAPLAVTTALMAELDWGPVLAGYLAAGLLGAAYISIGLFVSARTDNPIVSLIGSVVLCGFLYLLGSDLLTTFFADRTGEVLRLLGSGSRFESITRGVLDLRDIAYYLSLVIGFLALNVYSLERERWADDARTPRHRRWRVGIVLLLANLLLANIWLQRLPGLRLDVTEGQLYSISEPTHQLLSQLDEPLLIRGYFSAKTHPLLAPLIPQLRDLLEEYAIAGGNRVQVEFIDPATNPELEQEAGERYRMQATPLKIADRYQSTLVNAWFHVLVSYGDEFETLGFADLVDVRSAGGTGPEVRLRNPEFDLSRAIRDVLHSYRLGGNVFNALQKPVELVAYVSADERLPERLRDYKEAITQQLEVRARQSGGLLSYRFVEPEAGSGDVARQLADEWGFRPMIAALGDGGEFYFYLTLSDDHQVVQLPTEAFDPDDFDPMLYAGLKRFAKDFTRTVALAVPEVNKQMAQHHLGAPTFTNLEQAITRDYSIRLVDLDQGRIDPEVDILAVVAPRALAESALFAIDQFLMRGGTVLMATSPFTVELSGGDMRLQDYNSGLQRWLAGLGVTIGDSLVLDPQNALFPAPVRRQAGGHEFRDVQMIDYPYFIDLRPPGLNPDHPITANLPQLTMGWASPITVQPPTGVRVTSLLRSSSEAWRSSGRDVIPRQDASGRTAFVPEDEAARGSHQLGVLLEGRFPSWFTGHKPPPVVDDGPPVARGVIEHSAESARLILLASNDFMDDQMLKAALAASGSQYLGPLELFMNTLEWALQDEALLGIRARGHFNRTLPPMDRQAQRRIEYLNYALAIGWLALLALVHWLRTLARRRYYQRELAL</sequence>
<evidence type="ECO:0000313" key="4">
    <source>
        <dbReference type="EMBL" id="PLW83588.1"/>
    </source>
</evidence>
<gene>
    <name evidence="4" type="ORF">CWI75_04345</name>
</gene>